<dbReference type="InterPro" id="IPR011429">
    <property type="entry name" value="Cyt_c_Planctomycete-type"/>
</dbReference>
<evidence type="ECO:0000313" key="6">
    <source>
        <dbReference type="EMBL" id="QDT33122.1"/>
    </source>
</evidence>
<proteinExistence type="predicted"/>
<dbReference type="EMBL" id="CP036267">
    <property type="protein sequence ID" value="QDT33122.1"/>
    <property type="molecule type" value="Genomic_DNA"/>
</dbReference>
<dbReference type="PANTHER" id="PTHR35889">
    <property type="entry name" value="CYCLOINULO-OLIGOSACCHARIDE FRUCTANOTRANSFERASE-RELATED"/>
    <property type="match status" value="1"/>
</dbReference>
<feature type="region of interest" description="Disordered" evidence="1">
    <location>
        <begin position="464"/>
        <end position="491"/>
    </location>
</feature>
<dbReference type="AlphaFoldDB" id="A0A517QNB6"/>
<evidence type="ECO:0000259" key="3">
    <source>
        <dbReference type="Pfam" id="PF07583"/>
    </source>
</evidence>
<dbReference type="Pfam" id="PF07587">
    <property type="entry name" value="PSD1"/>
    <property type="match status" value="1"/>
</dbReference>
<evidence type="ECO:0000256" key="1">
    <source>
        <dbReference type="SAM" id="MobiDB-lite"/>
    </source>
</evidence>
<reference evidence="6 7" key="1">
    <citation type="submission" date="2019-02" db="EMBL/GenBank/DDBJ databases">
        <title>Deep-cultivation of Planctomycetes and their phenomic and genomic characterization uncovers novel biology.</title>
        <authorList>
            <person name="Wiegand S."/>
            <person name="Jogler M."/>
            <person name="Boedeker C."/>
            <person name="Pinto D."/>
            <person name="Vollmers J."/>
            <person name="Rivas-Marin E."/>
            <person name="Kohn T."/>
            <person name="Peeters S.H."/>
            <person name="Heuer A."/>
            <person name="Rast P."/>
            <person name="Oberbeckmann S."/>
            <person name="Bunk B."/>
            <person name="Jeske O."/>
            <person name="Meyerdierks A."/>
            <person name="Storesund J.E."/>
            <person name="Kallscheuer N."/>
            <person name="Luecker S."/>
            <person name="Lage O.M."/>
            <person name="Pohl T."/>
            <person name="Merkel B.J."/>
            <person name="Hornburger P."/>
            <person name="Mueller R.-W."/>
            <person name="Bruemmer F."/>
            <person name="Labrenz M."/>
            <person name="Spormann A.M."/>
            <person name="Op den Camp H."/>
            <person name="Overmann J."/>
            <person name="Amann R."/>
            <person name="Jetten M.S.M."/>
            <person name="Mascher T."/>
            <person name="Medema M.H."/>
            <person name="Devos D.P."/>
            <person name="Kaster A.-K."/>
            <person name="Ovreas L."/>
            <person name="Rohde M."/>
            <person name="Galperin M.Y."/>
            <person name="Jogler C."/>
        </authorList>
    </citation>
    <scope>NUCLEOTIDE SEQUENCE [LARGE SCALE GENOMIC DNA]</scope>
    <source>
        <strain evidence="6 7">Mal48</strain>
    </source>
</reference>
<gene>
    <name evidence="6" type="ORF">Mal48_23740</name>
</gene>
<keyword evidence="7" id="KW-1185">Reference proteome</keyword>
<dbReference type="InterPro" id="IPR022655">
    <property type="entry name" value="DUF1553"/>
</dbReference>
<dbReference type="OrthoDB" id="127107at2"/>
<feature type="compositionally biased region" description="Basic and acidic residues" evidence="1">
    <location>
        <begin position="464"/>
        <end position="481"/>
    </location>
</feature>
<protein>
    <submittedName>
        <fullName evidence="6">Planctomycete cytochrome C</fullName>
    </submittedName>
</protein>
<dbReference type="PANTHER" id="PTHR35889:SF3">
    <property type="entry name" value="F-BOX DOMAIN-CONTAINING PROTEIN"/>
    <property type="match status" value="1"/>
</dbReference>
<evidence type="ECO:0000313" key="7">
    <source>
        <dbReference type="Proteomes" id="UP000315724"/>
    </source>
</evidence>
<organism evidence="6 7">
    <name type="scientific">Thalassoglobus polymorphus</name>
    <dbReference type="NCBI Taxonomy" id="2527994"/>
    <lineage>
        <taxon>Bacteria</taxon>
        <taxon>Pseudomonadati</taxon>
        <taxon>Planctomycetota</taxon>
        <taxon>Planctomycetia</taxon>
        <taxon>Planctomycetales</taxon>
        <taxon>Planctomycetaceae</taxon>
        <taxon>Thalassoglobus</taxon>
    </lineage>
</organism>
<dbReference type="RefSeq" id="WP_145198941.1">
    <property type="nucleotide sequence ID" value="NZ_CP036267.1"/>
</dbReference>
<dbReference type="Pfam" id="PF07583">
    <property type="entry name" value="PSCyt2"/>
    <property type="match status" value="1"/>
</dbReference>
<evidence type="ECO:0000259" key="5">
    <source>
        <dbReference type="Pfam" id="PF07635"/>
    </source>
</evidence>
<dbReference type="InterPro" id="IPR011444">
    <property type="entry name" value="DUF1549"/>
</dbReference>
<dbReference type="KEGG" id="tpol:Mal48_23740"/>
<sequence precursor="true">MASPKFWSKIVIPIVLLQALSVSRVGFADDPAEVSQHAESERLFTLKVLPILKAKCFGCHGQDPDDVRGGYNLLNRENMIKGGESGDVALIPGKPEESSLYQAIMWDGYEMPPKETDRLTKKETEYFRDWITAGAPWPDASRQLSIQKEEWSVAENEDGVIIGTSGGTADDWTYRRYSKEETWAFQPVKSVTVPSGSKHPIDAFVMRKLSSAGLKPAPQADPRTLIRRASYDLTGLPPAPEQVHDFKKAWESDPERAWNTLVDQLLDSEHYGERWAQHWLDVVRYADTAGFSNDYERSNAWRYRDYVIRSFNEDKPFNEFVVEQIAGDELRPGDAEGIVSTGMLRMGPWGTAMIPQAEARQIYLDDLVHNVGQAFLSMPMRCCKCHDHKFDPLPTRDYYSMYAAFATTQPAELKADFLPEENVVGFAEKQKLVKDLLDYAKAEQKKIQDKQEAAAKKWYEEHRLPYKNENERKKDPEDQKPPRHVGLTPEEKGMKKVREQDVWIWERRMERYQPMAQGVYNGQNSFKNGRALRRPKNINENWRPENFILAGGALDAPTEAVSPGVLSATGVPASPGSDSPWNITDGLAGRRLALAEWITDDANPLTARSIVNRVWQYHFGKGIVKTANNFGAKGGKPTHPELLDWLTADFIENGWKIKRLHRLIMSSEVYQRSSRPFESEKQATVDPNSDLLASFPPRRLTAEELRDSTLLISGELNRELGGVPIMPEINMEVALQPRMIQFSIAPAYQPSRTPAERNRRTIYAYRVRGQADPLLEIMNQPNPNESCEMRDSAAVTPQAFTLLNSDVMTDRSIAFALRLQKEQPTDTVQQIRRALQLAFAREPKAVELSRLHGYLKEMQVYHKKHQPETVEYPTQVVRSLVEEFTGEPFEFIEKLNVYEDYVPDPKPWTVSSETRALADVCLLLLNSNEFLYVY</sequence>
<evidence type="ECO:0000259" key="4">
    <source>
        <dbReference type="Pfam" id="PF07587"/>
    </source>
</evidence>
<evidence type="ECO:0000256" key="2">
    <source>
        <dbReference type="SAM" id="SignalP"/>
    </source>
</evidence>
<keyword evidence="2" id="KW-0732">Signal</keyword>
<dbReference type="Pfam" id="PF07635">
    <property type="entry name" value="PSCyt1"/>
    <property type="match status" value="1"/>
</dbReference>
<feature type="signal peptide" evidence="2">
    <location>
        <begin position="1"/>
        <end position="28"/>
    </location>
</feature>
<feature type="domain" description="Cytochrome C Planctomycete-type" evidence="5">
    <location>
        <begin position="56"/>
        <end position="115"/>
    </location>
</feature>
<feature type="domain" description="DUF1549" evidence="3">
    <location>
        <begin position="200"/>
        <end position="409"/>
    </location>
</feature>
<accession>A0A517QNB6</accession>
<dbReference type="Proteomes" id="UP000315724">
    <property type="component" value="Chromosome"/>
</dbReference>
<name>A0A517QNB6_9PLAN</name>
<feature type="chain" id="PRO_5022013109" evidence="2">
    <location>
        <begin position="29"/>
        <end position="934"/>
    </location>
</feature>
<feature type="domain" description="DUF1553" evidence="4">
    <location>
        <begin position="590"/>
        <end position="854"/>
    </location>
</feature>